<dbReference type="NCBIfam" id="NF001097">
    <property type="entry name" value="PRK00129.1"/>
    <property type="match status" value="1"/>
</dbReference>
<reference evidence="5" key="1">
    <citation type="submission" date="2014-09" db="EMBL/GenBank/DDBJ databases">
        <title>Genome sequence of the luminous mushroom Mycena chlorophos for searching fungal bioluminescence genes.</title>
        <authorList>
            <person name="Tanaka Y."/>
            <person name="Kasuga D."/>
            <person name="Oba Y."/>
            <person name="Hase S."/>
            <person name="Sato K."/>
            <person name="Oba Y."/>
            <person name="Sakakibara Y."/>
        </authorList>
    </citation>
    <scope>NUCLEOTIDE SEQUENCE</scope>
</reference>
<dbReference type="Pfam" id="PF14681">
    <property type="entry name" value="UPRTase"/>
    <property type="match status" value="1"/>
</dbReference>
<dbReference type="Pfam" id="PF01121">
    <property type="entry name" value="CoaE"/>
    <property type="match status" value="1"/>
</dbReference>
<evidence type="ECO:0000313" key="5">
    <source>
        <dbReference type="EMBL" id="GAT49895.1"/>
    </source>
</evidence>
<dbReference type="CDD" id="cd06223">
    <property type="entry name" value="PRTases_typeI"/>
    <property type="match status" value="1"/>
</dbReference>
<feature type="region of interest" description="Disordered" evidence="3">
    <location>
        <begin position="276"/>
        <end position="305"/>
    </location>
</feature>
<dbReference type="SUPFAM" id="SSF53271">
    <property type="entry name" value="PRTase-like"/>
    <property type="match status" value="1"/>
</dbReference>
<dbReference type="EMBL" id="DF846039">
    <property type="protein sequence ID" value="GAT49895.1"/>
    <property type="molecule type" value="Genomic_DNA"/>
</dbReference>
<feature type="domain" description="Phosphoribosyltransferase" evidence="4">
    <location>
        <begin position="316"/>
        <end position="517"/>
    </location>
</feature>
<evidence type="ECO:0000256" key="1">
    <source>
        <dbReference type="ARBA" id="ARBA00022741"/>
    </source>
</evidence>
<keyword evidence="1" id="KW-0547">Nucleotide-binding</keyword>
<evidence type="ECO:0000256" key="2">
    <source>
        <dbReference type="ARBA" id="ARBA00022840"/>
    </source>
</evidence>
<dbReference type="InterPro" id="IPR029057">
    <property type="entry name" value="PRTase-like"/>
</dbReference>
<accession>A0ABQ0LFK6</accession>
<dbReference type="SUPFAM" id="SSF52540">
    <property type="entry name" value="P-loop containing nucleoside triphosphate hydrolases"/>
    <property type="match status" value="1"/>
</dbReference>
<dbReference type="PROSITE" id="PS51219">
    <property type="entry name" value="DPCK"/>
    <property type="match status" value="1"/>
</dbReference>
<dbReference type="Gene3D" id="3.40.50.300">
    <property type="entry name" value="P-loop containing nucleotide triphosphate hydrolases"/>
    <property type="match status" value="1"/>
</dbReference>
<protein>
    <submittedName>
        <fullName evidence="5">Armadillo/beta-catenin/plakoglobin</fullName>
    </submittedName>
</protein>
<dbReference type="InterPro" id="IPR001977">
    <property type="entry name" value="Depp_CoAkinase"/>
</dbReference>
<dbReference type="InterPro" id="IPR027417">
    <property type="entry name" value="P-loop_NTPase"/>
</dbReference>
<dbReference type="Proteomes" id="UP000815677">
    <property type="component" value="Unassembled WGS sequence"/>
</dbReference>
<keyword evidence="2" id="KW-0067">ATP-binding</keyword>
<evidence type="ECO:0000313" key="6">
    <source>
        <dbReference type="Proteomes" id="UP000815677"/>
    </source>
</evidence>
<dbReference type="CDD" id="cd02022">
    <property type="entry name" value="DPCK"/>
    <property type="match status" value="1"/>
</dbReference>
<organism evidence="5 6">
    <name type="scientific">Mycena chlorophos</name>
    <name type="common">Agaric fungus</name>
    <name type="synonym">Agaricus chlorophos</name>
    <dbReference type="NCBI Taxonomy" id="658473"/>
    <lineage>
        <taxon>Eukaryota</taxon>
        <taxon>Fungi</taxon>
        <taxon>Dikarya</taxon>
        <taxon>Basidiomycota</taxon>
        <taxon>Agaricomycotina</taxon>
        <taxon>Agaricomycetes</taxon>
        <taxon>Agaricomycetidae</taxon>
        <taxon>Agaricales</taxon>
        <taxon>Marasmiineae</taxon>
        <taxon>Mycenaceae</taxon>
        <taxon>Mycena</taxon>
    </lineage>
</organism>
<name>A0ABQ0LFK6_MYCCL</name>
<keyword evidence="6" id="KW-1185">Reference proteome</keyword>
<dbReference type="NCBIfam" id="TIGR00152">
    <property type="entry name" value="dephospho-CoA kinase"/>
    <property type="match status" value="1"/>
</dbReference>
<dbReference type="InterPro" id="IPR000836">
    <property type="entry name" value="PRTase_dom"/>
</dbReference>
<dbReference type="PANTHER" id="PTHR10695">
    <property type="entry name" value="DEPHOSPHO-COA KINASE-RELATED"/>
    <property type="match status" value="1"/>
</dbReference>
<sequence length="519" mass="57692">MLYLELEKQVEHVALGLLRHDGQFEERIFTRTRRLLSTLMLVVGLTGGIATGKSSVSNLLKAKQIPLIDADVLAREVVAPGTAGLAKIVAYFGPEILLPDGSLDRKKLGSIIFNDEAKRRKLNSIVHPAVRRAMLWGVVKNWIAGSKYCVLDVPLLIESGLWKYYGKVVVVFCSPEVQLQRLMKRDNSSQEEASARLNSQLPITDKVLYADHVVDNSGTPEDLEIHVNELIRLLDKEAGWTWRLSWLFPPFGLLSAAFTLARRGVLGSKKLKTADPVSACSEPRRDPMAPVPPPQPATNQSTSQMDPLPQSVFTLPQTAQLEALYTIIRSKETRRGDFLFYSDRIIRLLVEEGLNHLPVVKKVVETPTGATYEGVGFEGRICGVSILRAGEAMEAGLREVCRSVRIGKILIQRDEETALPKLFYSKFPQDIASRYVLLLDPMLATGGSAMKAVEVLMENGVPEERIIFINLISAPEGLRNFCGKYPQVKVITGWIDEGLNEKAYIIPGLGDFGERRYCE</sequence>
<dbReference type="Gene3D" id="3.40.50.2020">
    <property type="match status" value="1"/>
</dbReference>
<gene>
    <name evidence="5" type="ORF">MCHLO_07180</name>
</gene>
<dbReference type="HAMAP" id="MF_00376">
    <property type="entry name" value="Dephospho_CoA_kinase"/>
    <property type="match status" value="1"/>
</dbReference>
<proteinExistence type="inferred from homology"/>
<evidence type="ECO:0000259" key="4">
    <source>
        <dbReference type="Pfam" id="PF14681"/>
    </source>
</evidence>
<evidence type="ECO:0000256" key="3">
    <source>
        <dbReference type="SAM" id="MobiDB-lite"/>
    </source>
</evidence>
<dbReference type="PANTHER" id="PTHR10695:SF46">
    <property type="entry name" value="BIFUNCTIONAL COENZYME A SYNTHASE-RELATED"/>
    <property type="match status" value="1"/>
</dbReference>